<dbReference type="GO" id="GO:0004519">
    <property type="term" value="F:endonuclease activity"/>
    <property type="evidence" value="ECO:0007669"/>
    <property type="project" value="UniProtKB-KW"/>
</dbReference>
<evidence type="ECO:0000313" key="3">
    <source>
        <dbReference type="Proteomes" id="UP001267426"/>
    </source>
</evidence>
<reference evidence="2 3" key="1">
    <citation type="submission" date="2023-09" db="EMBL/GenBank/DDBJ databases">
        <authorList>
            <person name="Rey-Velasco X."/>
        </authorList>
    </citation>
    <scope>NUCLEOTIDE SEQUENCE [LARGE SCALE GENOMIC DNA]</scope>
    <source>
        <strain evidence="2 3">F394</strain>
    </source>
</reference>
<sequence>MSAVRPARMTVEEYLAFDAAAPEGERYEYWDGVVVPVHGYDETGTVAMAGASPAHNQVVLNLSAALHGPMTQRGWRGGVGDQRVRTEAGRYSYPDLVFTCDEPQYTDDNPAVLLNPTLLVEIVSPSTVGRDRGAKLRAYAGIESLVEYWIVEVDAAAVTRIVPQPEGGALRFVEGLDAVVESAALGLAVPLADVYRLVDLP</sequence>
<dbReference type="CDD" id="cd06260">
    <property type="entry name" value="DUF820-like"/>
    <property type="match status" value="1"/>
</dbReference>
<feature type="domain" description="Putative restriction endonuclease" evidence="1">
    <location>
        <begin position="11"/>
        <end position="179"/>
    </location>
</feature>
<dbReference type="PANTHER" id="PTHR36558">
    <property type="entry name" value="GLR1098 PROTEIN"/>
    <property type="match status" value="1"/>
</dbReference>
<dbReference type="Gene3D" id="3.90.1570.10">
    <property type="entry name" value="tt1808, chain A"/>
    <property type="match status" value="1"/>
</dbReference>
<gene>
    <name evidence="2" type="ORF">RM540_12560</name>
</gene>
<keyword evidence="2" id="KW-0540">Nuclease</keyword>
<name>A0ABU3BTH5_9BACT</name>
<dbReference type="RefSeq" id="WP_311664608.1">
    <property type="nucleotide sequence ID" value="NZ_JAVRHT010000032.1"/>
</dbReference>
<dbReference type="InterPro" id="IPR008538">
    <property type="entry name" value="Uma2"/>
</dbReference>
<protein>
    <submittedName>
        <fullName evidence="2">Uma2 family endonuclease</fullName>
    </submittedName>
</protein>
<dbReference type="InterPro" id="IPR012296">
    <property type="entry name" value="Nuclease_put_TT1808"/>
</dbReference>
<accession>A0ABU3BTH5</accession>
<evidence type="ECO:0000259" key="1">
    <source>
        <dbReference type="Pfam" id="PF05685"/>
    </source>
</evidence>
<evidence type="ECO:0000313" key="2">
    <source>
        <dbReference type="EMBL" id="MDT0632584.1"/>
    </source>
</evidence>
<dbReference type="SUPFAM" id="SSF52980">
    <property type="entry name" value="Restriction endonuclease-like"/>
    <property type="match status" value="1"/>
</dbReference>
<dbReference type="Pfam" id="PF05685">
    <property type="entry name" value="Uma2"/>
    <property type="match status" value="1"/>
</dbReference>
<organism evidence="2 3">
    <name type="scientific">Rubrivirga litoralis</name>
    <dbReference type="NCBI Taxonomy" id="3075598"/>
    <lineage>
        <taxon>Bacteria</taxon>
        <taxon>Pseudomonadati</taxon>
        <taxon>Rhodothermota</taxon>
        <taxon>Rhodothermia</taxon>
        <taxon>Rhodothermales</taxon>
        <taxon>Rubricoccaceae</taxon>
        <taxon>Rubrivirga</taxon>
    </lineage>
</organism>
<keyword evidence="2" id="KW-0255">Endonuclease</keyword>
<keyword evidence="3" id="KW-1185">Reference proteome</keyword>
<keyword evidence="2" id="KW-0378">Hydrolase</keyword>
<comment type="caution">
    <text evidence="2">The sequence shown here is derived from an EMBL/GenBank/DDBJ whole genome shotgun (WGS) entry which is preliminary data.</text>
</comment>
<dbReference type="Proteomes" id="UP001267426">
    <property type="component" value="Unassembled WGS sequence"/>
</dbReference>
<dbReference type="PANTHER" id="PTHR36558:SF1">
    <property type="entry name" value="RESTRICTION ENDONUCLEASE DOMAIN-CONTAINING PROTEIN-RELATED"/>
    <property type="match status" value="1"/>
</dbReference>
<dbReference type="InterPro" id="IPR011335">
    <property type="entry name" value="Restrct_endonuc-II-like"/>
</dbReference>
<proteinExistence type="predicted"/>
<dbReference type="EMBL" id="JAVRHT010000032">
    <property type="protein sequence ID" value="MDT0632584.1"/>
    <property type="molecule type" value="Genomic_DNA"/>
</dbReference>